<dbReference type="SUPFAM" id="SSF53335">
    <property type="entry name" value="S-adenosyl-L-methionine-dependent methyltransferases"/>
    <property type="match status" value="1"/>
</dbReference>
<accession>A0A6A2S684</accession>
<dbReference type="AlphaFoldDB" id="A0A6A2S684"/>
<feature type="domain" description="MnmC-like methyltransferase" evidence="1">
    <location>
        <begin position="181"/>
        <end position="264"/>
    </location>
</feature>
<keyword evidence="2" id="KW-0489">Methyltransferase</keyword>
<sequence length="266" mass="30674">MERIIKRTDDGSATLFVPELNEHYHSTKGARTESQHIFIDMGLKASPAATPRVLEIGFGTGLNAWLTLEEAERSRRNIHYTGLELYPLDWQTVEQLRYISSDEQLTIHRKQTATDEQFTPNDEEEQQPAIELFKQLHTSPWEKDVQLTPHFTLRKIETDVNKWRVENGELRVNNSNDSVADSQLSTLNSPFNLVYFDAFAPEKQPEMWSQELFNRLYVLLDKDGILTTYCAKGVVRRMLQTAGFTVERLPGPPGGKREILRARKQE</sequence>
<dbReference type="InterPro" id="IPR029063">
    <property type="entry name" value="SAM-dependent_MTases_sf"/>
</dbReference>
<keyword evidence="2" id="KW-0808">Transferase</keyword>
<dbReference type="GO" id="GO:0032259">
    <property type="term" value="P:methylation"/>
    <property type="evidence" value="ECO:0007669"/>
    <property type="project" value="UniProtKB-KW"/>
</dbReference>
<evidence type="ECO:0000313" key="2">
    <source>
        <dbReference type="EMBL" id="KAB6143063.1"/>
    </source>
</evidence>
<dbReference type="GO" id="GO:0004808">
    <property type="term" value="F:tRNA (5-methylaminomethyl-2-thiouridylate)(34)-methyltransferase activity"/>
    <property type="evidence" value="ECO:0007669"/>
    <property type="project" value="InterPro"/>
</dbReference>
<protein>
    <submittedName>
        <fullName evidence="2">tRNA (5-methylaminomethyl-2-thiouridine)(34)-methyltransferase MnmD</fullName>
    </submittedName>
</protein>
<dbReference type="PANTHER" id="PTHR39963">
    <property type="entry name" value="SLL0983 PROTEIN"/>
    <property type="match status" value="1"/>
</dbReference>
<dbReference type="PANTHER" id="PTHR39963:SF1">
    <property type="entry name" value="MNMC-LIKE METHYLTRANSFERASE DOMAIN-CONTAINING PROTEIN"/>
    <property type="match status" value="1"/>
</dbReference>
<dbReference type="Gene3D" id="3.40.50.150">
    <property type="entry name" value="Vaccinia Virus protein VP39"/>
    <property type="match status" value="1"/>
</dbReference>
<comment type="caution">
    <text evidence="2">The sequence shown here is derived from an EMBL/GenBank/DDBJ whole genome shotgun (WGS) entry which is preliminary data.</text>
</comment>
<dbReference type="InterPro" id="IPR008471">
    <property type="entry name" value="MnmC-like_methylTransf"/>
</dbReference>
<organism evidence="2 3">
    <name type="scientific">Bacteroides xylanisolvens</name>
    <dbReference type="NCBI Taxonomy" id="371601"/>
    <lineage>
        <taxon>Bacteria</taxon>
        <taxon>Pseudomonadati</taxon>
        <taxon>Bacteroidota</taxon>
        <taxon>Bacteroidia</taxon>
        <taxon>Bacteroidales</taxon>
        <taxon>Bacteroidaceae</taxon>
        <taxon>Bacteroides</taxon>
    </lineage>
</organism>
<proteinExistence type="predicted"/>
<dbReference type="InterPro" id="IPR047785">
    <property type="entry name" value="tRNA_MNMC2"/>
</dbReference>
<gene>
    <name evidence="2" type="primary">mnmD</name>
    <name evidence="2" type="ORF">GA424_02200</name>
</gene>
<dbReference type="Proteomes" id="UP000487596">
    <property type="component" value="Unassembled WGS sequence"/>
</dbReference>
<dbReference type="NCBIfam" id="NF033855">
    <property type="entry name" value="tRNA_MNMC2"/>
    <property type="match status" value="1"/>
</dbReference>
<name>A0A6A2S684_9BACE</name>
<dbReference type="GO" id="GO:0016645">
    <property type="term" value="F:oxidoreductase activity, acting on the CH-NH group of donors"/>
    <property type="evidence" value="ECO:0007669"/>
    <property type="project" value="InterPro"/>
</dbReference>
<evidence type="ECO:0000313" key="3">
    <source>
        <dbReference type="Proteomes" id="UP000487596"/>
    </source>
</evidence>
<reference evidence="2 3" key="1">
    <citation type="journal article" date="2019" name="Nat. Med.">
        <title>A library of human gut bacterial isolates paired with longitudinal multiomics data enables mechanistic microbiome research.</title>
        <authorList>
            <person name="Poyet M."/>
            <person name="Groussin M."/>
            <person name="Gibbons S.M."/>
            <person name="Avila-Pacheco J."/>
            <person name="Jiang X."/>
            <person name="Kearney S.M."/>
            <person name="Perrotta A.R."/>
            <person name="Berdy B."/>
            <person name="Zhao S."/>
            <person name="Lieberman T.D."/>
            <person name="Swanson P.K."/>
            <person name="Smith M."/>
            <person name="Roesemann S."/>
            <person name="Alexander J.E."/>
            <person name="Rich S.A."/>
            <person name="Livny J."/>
            <person name="Vlamakis H."/>
            <person name="Clish C."/>
            <person name="Bullock K."/>
            <person name="Deik A."/>
            <person name="Scott J."/>
            <person name="Pierce K.A."/>
            <person name="Xavier R.J."/>
            <person name="Alm E.J."/>
        </authorList>
    </citation>
    <scope>NUCLEOTIDE SEQUENCE [LARGE SCALE GENOMIC DNA]</scope>
    <source>
        <strain evidence="2 3">BIOML-A62</strain>
    </source>
</reference>
<dbReference type="RefSeq" id="WP_151920985.1">
    <property type="nucleotide sequence ID" value="NZ_JANUUS010000004.1"/>
</dbReference>
<dbReference type="EMBL" id="WDEH01000002">
    <property type="protein sequence ID" value="KAB6143063.1"/>
    <property type="molecule type" value="Genomic_DNA"/>
</dbReference>
<dbReference type="Pfam" id="PF05430">
    <property type="entry name" value="Methyltransf_30"/>
    <property type="match status" value="1"/>
</dbReference>
<evidence type="ECO:0000259" key="1">
    <source>
        <dbReference type="Pfam" id="PF05430"/>
    </source>
</evidence>